<dbReference type="AlphaFoldDB" id="A0A109RE95"/>
<evidence type="ECO:0000313" key="7">
    <source>
        <dbReference type="EMBL" id="KAA9238417.1"/>
    </source>
</evidence>
<dbReference type="KEGG" id="aun:AWM73_03960"/>
<evidence type="ECO:0000256" key="1">
    <source>
        <dbReference type="ARBA" id="ARBA00022723"/>
    </source>
</evidence>
<keyword evidence="8" id="KW-1185">Reference proteome</keyword>
<dbReference type="OrthoDB" id="192739at2"/>
<dbReference type="InterPro" id="IPR037523">
    <property type="entry name" value="VOC_core"/>
</dbReference>
<dbReference type="RefSeq" id="WP_060778174.1">
    <property type="nucleotide sequence ID" value="NZ_CAJHLU010000012.1"/>
</dbReference>
<dbReference type="InterPro" id="IPR004360">
    <property type="entry name" value="Glyas_Fos-R_dOase_dom"/>
</dbReference>
<accession>A0A109RE95</accession>
<evidence type="ECO:0000256" key="3">
    <source>
        <dbReference type="ARBA" id="ARBA00030892"/>
    </source>
</evidence>
<evidence type="ECO:0000256" key="2">
    <source>
        <dbReference type="ARBA" id="ARBA00030291"/>
    </source>
</evidence>
<evidence type="ECO:0000256" key="5">
    <source>
        <dbReference type="ARBA" id="ARBA00033298"/>
    </source>
</evidence>
<keyword evidence="1" id="KW-0479">Metal-binding</keyword>
<dbReference type="GeneID" id="89334100"/>
<dbReference type="Pfam" id="PF00903">
    <property type="entry name" value="Glyoxalase"/>
    <property type="match status" value="1"/>
</dbReference>
<dbReference type="InterPro" id="IPR018146">
    <property type="entry name" value="Glyoxalase_1_CS"/>
</dbReference>
<sequence length="126" mass="14336">MKVDHTCVRVKDLEASIAFYQEAFGFEVVDKKDFPDNEFTLCYMALPGSSWRLELTYNYDSDGYDLGNGYGHIGLLVDDVKAIHDQHEEKGYELTDISGLPGMDPFYYFVTDPDGYKIEVIQDGVL</sequence>
<organism evidence="7 8">
    <name type="scientific">Aerococcus tenax</name>
    <dbReference type="NCBI Taxonomy" id="3078812"/>
    <lineage>
        <taxon>Bacteria</taxon>
        <taxon>Bacillati</taxon>
        <taxon>Bacillota</taxon>
        <taxon>Bacilli</taxon>
        <taxon>Lactobacillales</taxon>
        <taxon>Aerococcaceae</taxon>
        <taxon>Aerococcus</taxon>
    </lineage>
</organism>
<dbReference type="PANTHER" id="PTHR46036:SF5">
    <property type="entry name" value="LACTOYLGLUTATHIONE LYASE"/>
    <property type="match status" value="1"/>
</dbReference>
<feature type="domain" description="VOC" evidence="6">
    <location>
        <begin position="2"/>
        <end position="123"/>
    </location>
</feature>
<proteinExistence type="predicted"/>
<dbReference type="PROSITE" id="PS00934">
    <property type="entry name" value="GLYOXALASE_I_1"/>
    <property type="match status" value="1"/>
</dbReference>
<dbReference type="GO" id="GO:0019243">
    <property type="term" value="P:methylglyoxal catabolic process to D-lactate via S-lactoyl-glutathione"/>
    <property type="evidence" value="ECO:0007669"/>
    <property type="project" value="TreeGrafter"/>
</dbReference>
<keyword evidence="7" id="KW-0456">Lyase</keyword>
<dbReference type="GO" id="GO:0004462">
    <property type="term" value="F:lactoylglutathione lyase activity"/>
    <property type="evidence" value="ECO:0007669"/>
    <property type="project" value="InterPro"/>
</dbReference>
<dbReference type="Proteomes" id="UP000326476">
    <property type="component" value="Unassembled WGS sequence"/>
</dbReference>
<dbReference type="PROSITE" id="PS00935">
    <property type="entry name" value="GLYOXALASE_I_2"/>
    <property type="match status" value="1"/>
</dbReference>
<dbReference type="Gene3D" id="3.10.180.10">
    <property type="entry name" value="2,3-Dihydroxybiphenyl 1,2-Dioxygenase, domain 1"/>
    <property type="match status" value="1"/>
</dbReference>
<evidence type="ECO:0000259" key="6">
    <source>
        <dbReference type="PROSITE" id="PS51819"/>
    </source>
</evidence>
<dbReference type="EMBL" id="VYVN01000026">
    <property type="protein sequence ID" value="KAA9238417.1"/>
    <property type="molecule type" value="Genomic_DNA"/>
</dbReference>
<dbReference type="PANTHER" id="PTHR46036">
    <property type="entry name" value="LACTOYLGLUTATHIONE LYASE"/>
    <property type="match status" value="1"/>
</dbReference>
<evidence type="ECO:0000256" key="4">
    <source>
        <dbReference type="ARBA" id="ARBA00032460"/>
    </source>
</evidence>
<dbReference type="InterPro" id="IPR029068">
    <property type="entry name" value="Glyas_Bleomycin-R_OHBP_Dase"/>
</dbReference>
<comment type="caution">
    <text evidence="7">The sequence shown here is derived from an EMBL/GenBank/DDBJ whole genome shotgun (WGS) entry which is preliminary data.</text>
</comment>
<dbReference type="SUPFAM" id="SSF54593">
    <property type="entry name" value="Glyoxalase/Bleomycin resistance protein/Dihydroxybiphenyl dioxygenase"/>
    <property type="match status" value="1"/>
</dbReference>
<dbReference type="GO" id="GO:0046872">
    <property type="term" value="F:metal ion binding"/>
    <property type="evidence" value="ECO:0007669"/>
    <property type="project" value="UniProtKB-KW"/>
</dbReference>
<evidence type="ECO:0000313" key="8">
    <source>
        <dbReference type="Proteomes" id="UP000326476"/>
    </source>
</evidence>
<dbReference type="PROSITE" id="PS51819">
    <property type="entry name" value="VOC"/>
    <property type="match status" value="1"/>
</dbReference>
<protein>
    <recommendedName>
        <fullName evidence="3">Aldoketomutase</fullName>
    </recommendedName>
    <alternativeName>
        <fullName evidence="2">Ketone-aldehyde mutase</fullName>
    </alternativeName>
    <alternativeName>
        <fullName evidence="4">Methylglyoxalase</fullName>
    </alternativeName>
    <alternativeName>
        <fullName evidence="5">S-D-lactoylglutathione methylglyoxal lyase</fullName>
    </alternativeName>
</protein>
<reference evidence="8" key="1">
    <citation type="submission" date="2019-09" db="EMBL/GenBank/DDBJ databases">
        <title>Draft genome sequence assemblies of isolates from the urinary tract.</title>
        <authorList>
            <person name="Mores C.R."/>
            <person name="Putonti C."/>
            <person name="Wolfe A.J."/>
        </authorList>
    </citation>
    <scope>NUCLEOTIDE SEQUENCE [LARGE SCALE GENOMIC DNA]</scope>
    <source>
        <strain evidence="8">UMB8614</strain>
    </source>
</reference>
<dbReference type="GO" id="GO:0005737">
    <property type="term" value="C:cytoplasm"/>
    <property type="evidence" value="ECO:0007669"/>
    <property type="project" value="TreeGrafter"/>
</dbReference>
<gene>
    <name evidence="7" type="ORF">F6I34_08515</name>
</gene>
<name>A0A109RE95_9LACT</name>